<dbReference type="GO" id="GO:0004721">
    <property type="term" value="F:phosphoprotein phosphatase activity"/>
    <property type="evidence" value="ECO:0007669"/>
    <property type="project" value="TreeGrafter"/>
</dbReference>
<dbReference type="SMART" id="SM00388">
    <property type="entry name" value="HisKA"/>
    <property type="match status" value="1"/>
</dbReference>
<dbReference type="GO" id="GO:0016036">
    <property type="term" value="P:cellular response to phosphate starvation"/>
    <property type="evidence" value="ECO:0007669"/>
    <property type="project" value="TreeGrafter"/>
</dbReference>
<dbReference type="SUPFAM" id="SSF47384">
    <property type="entry name" value="Homodimeric domain of signal transducing histidine kinase"/>
    <property type="match status" value="1"/>
</dbReference>
<evidence type="ECO:0000259" key="14">
    <source>
        <dbReference type="PROSITE" id="PS50109"/>
    </source>
</evidence>
<dbReference type="GO" id="GO:0005524">
    <property type="term" value="F:ATP binding"/>
    <property type="evidence" value="ECO:0007669"/>
    <property type="project" value="UniProtKB-KW"/>
</dbReference>
<keyword evidence="11" id="KW-0902">Two-component regulatory system</keyword>
<evidence type="ECO:0000256" key="8">
    <source>
        <dbReference type="ARBA" id="ARBA00022777"/>
    </source>
</evidence>
<dbReference type="InterPro" id="IPR003594">
    <property type="entry name" value="HATPase_dom"/>
</dbReference>
<dbReference type="PANTHER" id="PTHR45453:SF1">
    <property type="entry name" value="PHOSPHATE REGULON SENSOR PROTEIN PHOR"/>
    <property type="match status" value="1"/>
</dbReference>
<dbReference type="CDD" id="cd00082">
    <property type="entry name" value="HisKA"/>
    <property type="match status" value="1"/>
</dbReference>
<proteinExistence type="predicted"/>
<keyword evidence="8 15" id="KW-0418">Kinase</keyword>
<dbReference type="SMART" id="SM00387">
    <property type="entry name" value="HATPase_c"/>
    <property type="match status" value="1"/>
</dbReference>
<dbReference type="FunFam" id="3.30.565.10:FF:000013">
    <property type="entry name" value="Two-component sensor histidine kinase"/>
    <property type="match status" value="1"/>
</dbReference>
<evidence type="ECO:0000256" key="5">
    <source>
        <dbReference type="ARBA" id="ARBA00022679"/>
    </source>
</evidence>
<keyword evidence="12 13" id="KW-0472">Membrane</keyword>
<evidence type="ECO:0000313" key="15">
    <source>
        <dbReference type="EMBL" id="AWY97890.1"/>
    </source>
</evidence>
<evidence type="ECO:0000256" key="1">
    <source>
        <dbReference type="ARBA" id="ARBA00000085"/>
    </source>
</evidence>
<evidence type="ECO:0000256" key="3">
    <source>
        <dbReference type="ARBA" id="ARBA00012438"/>
    </source>
</evidence>
<evidence type="ECO:0000256" key="2">
    <source>
        <dbReference type="ARBA" id="ARBA00004370"/>
    </source>
</evidence>
<sequence length="396" mass="45188">MKNPSISKQSGGVDISLKAKRVFYLKLLLAGILVPLVCYALNYFADVFLNGVFVDWFSHQFVYEQTIYNEEGGLAYVEQSIDWKALKAFLGKASLLFAWIFVFSLIGAFHLGGKRRAQKVIKEAGEKLHQYMHSELEAEEIFPPEYAQISTRMVQIKADIEKKEQSLKDEARKKSDLIAYLAHDLKTPLTSVLGYLTLLKEAPDMSAVQREKYVHIACDKAERLDSLIEEFFEITRYNLQEMILEKEELDVSYMMMQMTEEFYPLLSAKNNTVRLELPQELTVYADPQKLARVFNNLLKNAIAYSYPDTEIVVRGEQQENQVVISFEDYGKTIPRQKLDLIFQKFFRMDEARKSNTGGAGLGLAIAKEIAELHGGTITAESQQEKTVFQVILPGKS</sequence>
<evidence type="ECO:0000256" key="9">
    <source>
        <dbReference type="ARBA" id="ARBA00022840"/>
    </source>
</evidence>
<dbReference type="InterPro" id="IPR004358">
    <property type="entry name" value="Sig_transdc_His_kin-like_C"/>
</dbReference>
<accession>A0A2Z4UA35</accession>
<evidence type="ECO:0000256" key="10">
    <source>
        <dbReference type="ARBA" id="ARBA00022989"/>
    </source>
</evidence>
<evidence type="ECO:0000313" key="16">
    <source>
        <dbReference type="Proteomes" id="UP000250003"/>
    </source>
</evidence>
<keyword evidence="16" id="KW-1185">Reference proteome</keyword>
<dbReference type="PRINTS" id="PR00344">
    <property type="entry name" value="BCTRLSENSOR"/>
</dbReference>
<dbReference type="Pfam" id="PF02518">
    <property type="entry name" value="HATPase_c"/>
    <property type="match status" value="1"/>
</dbReference>
<comment type="catalytic activity">
    <reaction evidence="1">
        <text>ATP + protein L-histidine = ADP + protein N-phospho-L-histidine.</text>
        <dbReference type="EC" id="2.7.13.3"/>
    </reaction>
</comment>
<evidence type="ECO:0000256" key="12">
    <source>
        <dbReference type="ARBA" id="ARBA00023136"/>
    </source>
</evidence>
<dbReference type="Proteomes" id="UP000250003">
    <property type="component" value="Chromosome"/>
</dbReference>
<feature type="transmembrane region" description="Helical" evidence="13">
    <location>
        <begin position="93"/>
        <end position="112"/>
    </location>
</feature>
<dbReference type="OrthoDB" id="9792991at2"/>
<dbReference type="InterPro" id="IPR050351">
    <property type="entry name" value="BphY/WalK/GraS-like"/>
</dbReference>
<keyword evidence="10 13" id="KW-1133">Transmembrane helix</keyword>
<dbReference type="PROSITE" id="PS50109">
    <property type="entry name" value="HIS_KIN"/>
    <property type="match status" value="1"/>
</dbReference>
<keyword evidence="5" id="KW-0808">Transferase</keyword>
<keyword evidence="7" id="KW-0547">Nucleotide-binding</keyword>
<dbReference type="InterPro" id="IPR005467">
    <property type="entry name" value="His_kinase_dom"/>
</dbReference>
<dbReference type="AlphaFoldDB" id="A0A2Z4UA35"/>
<feature type="domain" description="Histidine kinase" evidence="14">
    <location>
        <begin position="180"/>
        <end position="396"/>
    </location>
</feature>
<evidence type="ECO:0000256" key="6">
    <source>
        <dbReference type="ARBA" id="ARBA00022692"/>
    </source>
</evidence>
<evidence type="ECO:0000256" key="4">
    <source>
        <dbReference type="ARBA" id="ARBA00022553"/>
    </source>
</evidence>
<dbReference type="Pfam" id="PF00512">
    <property type="entry name" value="HisKA"/>
    <property type="match status" value="1"/>
</dbReference>
<evidence type="ECO:0000256" key="11">
    <source>
        <dbReference type="ARBA" id="ARBA00023012"/>
    </source>
</evidence>
<keyword evidence="6 13" id="KW-0812">Transmembrane</keyword>
<name>A0A2Z4UA35_9FIRM</name>
<dbReference type="SUPFAM" id="SSF55874">
    <property type="entry name" value="ATPase domain of HSP90 chaperone/DNA topoisomerase II/histidine kinase"/>
    <property type="match status" value="1"/>
</dbReference>
<feature type="transmembrane region" description="Helical" evidence="13">
    <location>
        <begin position="23"/>
        <end position="45"/>
    </location>
</feature>
<keyword evidence="4" id="KW-0597">Phosphoprotein</keyword>
<evidence type="ECO:0000256" key="7">
    <source>
        <dbReference type="ARBA" id="ARBA00022741"/>
    </source>
</evidence>
<comment type="subcellular location">
    <subcellularLocation>
        <location evidence="2">Membrane</location>
    </subcellularLocation>
</comment>
<dbReference type="GO" id="GO:0000155">
    <property type="term" value="F:phosphorelay sensor kinase activity"/>
    <property type="evidence" value="ECO:0007669"/>
    <property type="project" value="InterPro"/>
</dbReference>
<organism evidence="15 16">
    <name type="scientific">Blautia argi</name>
    <dbReference type="NCBI Taxonomy" id="1912897"/>
    <lineage>
        <taxon>Bacteria</taxon>
        <taxon>Bacillati</taxon>
        <taxon>Bacillota</taxon>
        <taxon>Clostridia</taxon>
        <taxon>Lachnospirales</taxon>
        <taxon>Lachnospiraceae</taxon>
        <taxon>Blautia</taxon>
    </lineage>
</organism>
<dbReference type="InterPro" id="IPR036890">
    <property type="entry name" value="HATPase_C_sf"/>
</dbReference>
<dbReference type="InterPro" id="IPR036097">
    <property type="entry name" value="HisK_dim/P_sf"/>
</dbReference>
<gene>
    <name evidence="15" type="ORF">DQQ01_06720</name>
</gene>
<dbReference type="Gene3D" id="3.30.565.10">
    <property type="entry name" value="Histidine kinase-like ATPase, C-terminal domain"/>
    <property type="match status" value="1"/>
</dbReference>
<dbReference type="EC" id="2.7.13.3" evidence="3"/>
<dbReference type="KEGG" id="blau:DQQ01_06720"/>
<protein>
    <recommendedName>
        <fullName evidence="3">histidine kinase</fullName>
        <ecNumber evidence="3">2.7.13.3</ecNumber>
    </recommendedName>
</protein>
<dbReference type="GO" id="GO:0005886">
    <property type="term" value="C:plasma membrane"/>
    <property type="evidence" value="ECO:0007669"/>
    <property type="project" value="TreeGrafter"/>
</dbReference>
<keyword evidence="9" id="KW-0067">ATP-binding</keyword>
<dbReference type="EMBL" id="CP030280">
    <property type="protein sequence ID" value="AWY97890.1"/>
    <property type="molecule type" value="Genomic_DNA"/>
</dbReference>
<dbReference type="Gene3D" id="1.10.287.130">
    <property type="match status" value="1"/>
</dbReference>
<dbReference type="PANTHER" id="PTHR45453">
    <property type="entry name" value="PHOSPHATE REGULON SENSOR PROTEIN PHOR"/>
    <property type="match status" value="1"/>
</dbReference>
<evidence type="ECO:0000256" key="13">
    <source>
        <dbReference type="SAM" id="Phobius"/>
    </source>
</evidence>
<reference evidence="16" key="1">
    <citation type="submission" date="2018-06" db="EMBL/GenBank/DDBJ databases">
        <title>Description of Blautia argi sp. nov., a new anaerobic isolated from dog feces.</title>
        <authorList>
            <person name="Chang Y.-H."/>
            <person name="Paek J."/>
            <person name="Shin Y."/>
        </authorList>
    </citation>
    <scope>NUCLEOTIDE SEQUENCE [LARGE SCALE GENOMIC DNA]</scope>
    <source>
        <strain evidence="16">KCTC 15426</strain>
    </source>
</reference>
<dbReference type="InterPro" id="IPR003661">
    <property type="entry name" value="HisK_dim/P_dom"/>
</dbReference>